<dbReference type="PROSITE" id="PS50013">
    <property type="entry name" value="CHROMO_2"/>
    <property type="match status" value="1"/>
</dbReference>
<feature type="compositionally biased region" description="Basic residues" evidence="1">
    <location>
        <begin position="139"/>
        <end position="162"/>
    </location>
</feature>
<evidence type="ECO:0000259" key="2">
    <source>
        <dbReference type="PROSITE" id="PS50013"/>
    </source>
</evidence>
<feature type="compositionally biased region" description="Basic and acidic residues" evidence="1">
    <location>
        <begin position="320"/>
        <end position="335"/>
    </location>
</feature>
<gene>
    <name evidence="3" type="ORF">Cvel_4950</name>
</gene>
<feature type="compositionally biased region" description="Gly residues" evidence="1">
    <location>
        <begin position="372"/>
        <end position="388"/>
    </location>
</feature>
<organism evidence="3">
    <name type="scientific">Chromera velia CCMP2878</name>
    <dbReference type="NCBI Taxonomy" id="1169474"/>
    <lineage>
        <taxon>Eukaryota</taxon>
        <taxon>Sar</taxon>
        <taxon>Alveolata</taxon>
        <taxon>Colpodellida</taxon>
        <taxon>Chromeraceae</taxon>
        <taxon>Chromera</taxon>
    </lineage>
</organism>
<feature type="compositionally biased region" description="Low complexity" evidence="1">
    <location>
        <begin position="530"/>
        <end position="545"/>
    </location>
</feature>
<dbReference type="CDD" id="cd00024">
    <property type="entry name" value="CD_CSD"/>
    <property type="match status" value="1"/>
</dbReference>
<proteinExistence type="predicted"/>
<evidence type="ECO:0000313" key="3">
    <source>
        <dbReference type="EMBL" id="CEM31676.1"/>
    </source>
</evidence>
<evidence type="ECO:0000256" key="1">
    <source>
        <dbReference type="SAM" id="MobiDB-lite"/>
    </source>
</evidence>
<feature type="domain" description="Chromo" evidence="2">
    <location>
        <begin position="10"/>
        <end position="75"/>
    </location>
</feature>
<accession>A0A0G4GNK1</accession>
<dbReference type="VEuPathDB" id="CryptoDB:Cvel_4950"/>
<dbReference type="EMBL" id="CDMZ01001380">
    <property type="protein sequence ID" value="CEM31676.1"/>
    <property type="molecule type" value="Genomic_DNA"/>
</dbReference>
<feature type="compositionally biased region" description="Basic and acidic residues" evidence="1">
    <location>
        <begin position="630"/>
        <end position="654"/>
    </location>
</feature>
<feature type="compositionally biased region" description="Polar residues" evidence="1">
    <location>
        <begin position="656"/>
        <end position="676"/>
    </location>
</feature>
<feature type="compositionally biased region" description="Basic and acidic residues" evidence="1">
    <location>
        <begin position="455"/>
        <end position="482"/>
    </location>
</feature>
<feature type="compositionally biased region" description="Basic and acidic residues" evidence="1">
    <location>
        <begin position="212"/>
        <end position="269"/>
    </location>
</feature>
<feature type="compositionally biased region" description="Low complexity" evidence="1">
    <location>
        <begin position="270"/>
        <end position="296"/>
    </location>
</feature>
<dbReference type="SUPFAM" id="SSF54160">
    <property type="entry name" value="Chromo domain-like"/>
    <property type="match status" value="1"/>
</dbReference>
<feature type="compositionally biased region" description="Basic and acidic residues" evidence="1">
    <location>
        <begin position="103"/>
        <end position="138"/>
    </location>
</feature>
<feature type="compositionally biased region" description="Basic and acidic residues" evidence="1">
    <location>
        <begin position="502"/>
        <end position="522"/>
    </location>
</feature>
<feature type="compositionally biased region" description="Gly residues" evidence="1">
    <location>
        <begin position="422"/>
        <end position="446"/>
    </location>
</feature>
<feature type="region of interest" description="Disordered" evidence="1">
    <location>
        <begin position="103"/>
        <end position="676"/>
    </location>
</feature>
<feature type="compositionally biased region" description="Low complexity" evidence="1">
    <location>
        <begin position="336"/>
        <end position="352"/>
    </location>
</feature>
<dbReference type="InterPro" id="IPR016197">
    <property type="entry name" value="Chromo-like_dom_sf"/>
</dbReference>
<feature type="compositionally biased region" description="Basic and acidic residues" evidence="1">
    <location>
        <begin position="163"/>
        <end position="176"/>
    </location>
</feature>
<protein>
    <recommendedName>
        <fullName evidence="2">Chromo domain-containing protein</fullName>
    </recommendedName>
</protein>
<dbReference type="InterPro" id="IPR000953">
    <property type="entry name" value="Chromo/chromo_shadow_dom"/>
</dbReference>
<feature type="compositionally biased region" description="Basic and acidic residues" evidence="1">
    <location>
        <begin position="576"/>
        <end position="597"/>
    </location>
</feature>
<feature type="non-terminal residue" evidence="3">
    <location>
        <position position="1"/>
    </location>
</feature>
<dbReference type="AlphaFoldDB" id="A0A0G4GNK1"/>
<dbReference type="Gene3D" id="2.40.50.40">
    <property type="match status" value="1"/>
</dbReference>
<feature type="compositionally biased region" description="Low complexity" evidence="1">
    <location>
        <begin position="187"/>
        <end position="202"/>
    </location>
</feature>
<sequence>ELQGHRRVAILDSQGEDTGKKQDCYWVKWKDTGEITWENTWEPKENLHRNFSKAKIQEAKECYREKRRVKKRDDWIRERLKNNKEVPKDYIRGRPEFIEIQKRYREKERRMSELENAKFEARRSEEQSRRRAEFESLRPRPHKKRHRGDKRGKKRKEKKKIYREREGKEKESDKTKKSNKRGAKEISSPLFDDSDSDFSPHPLSKKQKKRDKKEEPCLKDKNREEKERDERVQKDVDKGRERERERKGRIDEIRKTLRTEGHQAKRRSDPSSSSASASASASRGSGPLASSALAARGGWGERPVRGSGGIGDRPLGVGLQREKGGPQRPERRSDHLSSSLASSSSSSASASARPSGGVPFASAFAASVGEIARGGGGKGSVRGSGGIGNRPLGVGLQRERGTATTRKKISGGGPSASALAASGGGTARVGGGKGSVSFLRGGGGIGDRPLGVGLQRERGGPQRQIEKRREPPPLPQRKELRQGAHPKGLAQKTPLQGTQLPMRERQREGGNKKEEETAKTVDRTGGLLHTSSSSAETASSLLFSFIPQKPPLRPPETTTRCARVTSGGTPVEDEAEAVRLRMHIPEPQKESVEENHHGKQSQSSVPPCVSEGLAKVPSSLPPSSSAGVGLEEKEKEKEREKEKELEKEEGEKLKKASQSGDASQHSSYTEQAQLNDQLSRWWGGLLKKK</sequence>
<name>A0A0G4GNK1_9ALVE</name>
<reference evidence="3" key="1">
    <citation type="submission" date="2014-11" db="EMBL/GenBank/DDBJ databases">
        <authorList>
            <person name="Otto D Thomas"/>
            <person name="Naeem Raeece"/>
        </authorList>
    </citation>
    <scope>NUCLEOTIDE SEQUENCE</scope>
</reference>